<protein>
    <submittedName>
        <fullName evidence="2">Uncharacterized protein</fullName>
    </submittedName>
</protein>
<name>A0A367END3_9ACTN</name>
<organism evidence="2 3">
    <name type="scientific">Streptomyces diacarni</name>
    <dbReference type="NCBI Taxonomy" id="2800381"/>
    <lineage>
        <taxon>Bacteria</taxon>
        <taxon>Bacillati</taxon>
        <taxon>Actinomycetota</taxon>
        <taxon>Actinomycetes</taxon>
        <taxon>Kitasatosporales</taxon>
        <taxon>Streptomycetaceae</taxon>
        <taxon>Streptomyces</taxon>
    </lineage>
</organism>
<sequence>MEQRPDTAEPAVLSAGTDPTYVPGLDTLAVAAADKESGQGAASSRKPDTGSDDEERTTEPAEPAEADHDDADTDSDTDPDAEADSDADKDEEQEEEQKEEPFEGPSFEVADRRSAIVVDGRGVTLRLDDAEAGFEWSEIGAVEIGAPRFGRRFRICVCTTGHRRFDAEVEAASRKQVKTWSDELDSVLDTWFDDSTD</sequence>
<evidence type="ECO:0000313" key="3">
    <source>
        <dbReference type="Proteomes" id="UP000252914"/>
    </source>
</evidence>
<keyword evidence="3" id="KW-1185">Reference proteome</keyword>
<dbReference type="Proteomes" id="UP000252914">
    <property type="component" value="Unassembled WGS sequence"/>
</dbReference>
<dbReference type="AlphaFoldDB" id="A0A367END3"/>
<evidence type="ECO:0000313" key="2">
    <source>
        <dbReference type="EMBL" id="RCG19618.1"/>
    </source>
</evidence>
<accession>A0A367END3</accession>
<feature type="compositionally biased region" description="Acidic residues" evidence="1">
    <location>
        <begin position="50"/>
        <end position="98"/>
    </location>
</feature>
<feature type="region of interest" description="Disordered" evidence="1">
    <location>
        <begin position="1"/>
        <end position="113"/>
    </location>
</feature>
<comment type="caution">
    <text evidence="2">The sequence shown here is derived from an EMBL/GenBank/DDBJ whole genome shotgun (WGS) entry which is preliminary data.</text>
</comment>
<dbReference type="EMBL" id="QOIN01000048">
    <property type="protein sequence ID" value="RCG19618.1"/>
    <property type="molecule type" value="Genomic_DNA"/>
</dbReference>
<reference evidence="2 3" key="1">
    <citation type="submission" date="2018-06" db="EMBL/GenBank/DDBJ databases">
        <title>Streptomyces reniochalinae sp. nov. and Streptomyces diacarnus sp. nov. from marine sponges.</title>
        <authorList>
            <person name="Li L."/>
        </authorList>
    </citation>
    <scope>NUCLEOTIDE SEQUENCE [LARGE SCALE GENOMIC DNA]</scope>
    <source>
        <strain evidence="2 3">LHW51701</strain>
    </source>
</reference>
<evidence type="ECO:0000256" key="1">
    <source>
        <dbReference type="SAM" id="MobiDB-lite"/>
    </source>
</evidence>
<gene>
    <name evidence="2" type="ORF">DTL70_23015</name>
</gene>
<proteinExistence type="predicted"/>
<dbReference type="RefSeq" id="WP_114023879.1">
    <property type="nucleotide sequence ID" value="NZ_QOIN01000048.1"/>
</dbReference>